<evidence type="ECO:0008006" key="3">
    <source>
        <dbReference type="Google" id="ProtNLM"/>
    </source>
</evidence>
<keyword evidence="2" id="KW-1185">Reference proteome</keyword>
<dbReference type="KEGG" id="anr:Ana3638_14780"/>
<protein>
    <recommendedName>
        <fullName evidence="3">BclA C-terminal domain-containing protein</fullName>
    </recommendedName>
</protein>
<dbReference type="InterPro" id="IPR008983">
    <property type="entry name" value="Tumour_necrosis_fac-like_dom"/>
</dbReference>
<dbReference type="EMBL" id="CP048000">
    <property type="protein sequence ID" value="QHQ61888.1"/>
    <property type="molecule type" value="Genomic_DNA"/>
</dbReference>
<reference evidence="1 2" key="1">
    <citation type="submission" date="2020-01" db="EMBL/GenBank/DDBJ databases">
        <title>Genome analysis of Anaerocolumna sp. CBA3638.</title>
        <authorList>
            <person name="Kim J."/>
            <person name="Roh S.W."/>
        </authorList>
    </citation>
    <scope>NUCLEOTIDE SEQUENCE [LARGE SCALE GENOMIC DNA]</scope>
    <source>
        <strain evidence="1 2">CBA3638</strain>
    </source>
</reference>
<sequence length="327" mass="35223">MGNIALQIERTLLGNIGPSENVIFDLVSHSTGDIDYDNTTGVITFNEAGRYVVNWFVVTQSSSYANGVVLVLTSSEGDLITGNSNMKSGQVMGIGIIEITTVPATLSLINAATGNYYYSDQIPIKASLAVTRDDITEPANMYCFAVDQLINILSQMITTYGTNTWTIYSESLASYSGVPLDLYTAPGAQKPGLLRLMDANNDFEIIPIENITVIYPGDGTVYNPGFTYLTPPDPLPVSCYSDLFAAIQSYLTIGTPVEMRLGPTISASGDVYRNEFGVVVLSDADGNTPIFIASPKILRIFITGTPPVLKQPDGSKKPKVEIIKNIS</sequence>
<accession>A0A6P1TR28</accession>
<gene>
    <name evidence="1" type="ORF">Ana3638_14780</name>
</gene>
<evidence type="ECO:0000313" key="2">
    <source>
        <dbReference type="Proteomes" id="UP000464314"/>
    </source>
</evidence>
<name>A0A6P1TR28_9FIRM</name>
<dbReference type="Proteomes" id="UP000464314">
    <property type="component" value="Chromosome"/>
</dbReference>
<dbReference type="AlphaFoldDB" id="A0A6P1TR28"/>
<proteinExistence type="predicted"/>
<organism evidence="1 2">
    <name type="scientific">Anaerocolumna sedimenticola</name>
    <dbReference type="NCBI Taxonomy" id="2696063"/>
    <lineage>
        <taxon>Bacteria</taxon>
        <taxon>Bacillati</taxon>
        <taxon>Bacillota</taxon>
        <taxon>Clostridia</taxon>
        <taxon>Lachnospirales</taxon>
        <taxon>Lachnospiraceae</taxon>
        <taxon>Anaerocolumna</taxon>
    </lineage>
</organism>
<evidence type="ECO:0000313" key="1">
    <source>
        <dbReference type="EMBL" id="QHQ61888.1"/>
    </source>
</evidence>
<dbReference type="Gene3D" id="2.60.120.40">
    <property type="match status" value="1"/>
</dbReference>
<dbReference type="RefSeq" id="WP_161838713.1">
    <property type="nucleotide sequence ID" value="NZ_CP048000.1"/>
</dbReference>